<evidence type="ECO:0000256" key="1">
    <source>
        <dbReference type="ARBA" id="ARBA00007452"/>
    </source>
</evidence>
<comment type="function">
    <text evidence="7">Involved in DNA repair and RecF pathway recombination.</text>
</comment>
<name>A0ABU9QG69_9BURK</name>
<evidence type="ECO:0000256" key="7">
    <source>
        <dbReference type="HAMAP-Rule" id="MF_00201"/>
    </source>
</evidence>
<feature type="compositionally biased region" description="Low complexity" evidence="8">
    <location>
        <begin position="48"/>
        <end position="58"/>
    </location>
</feature>
<feature type="compositionally biased region" description="Basic and acidic residues" evidence="8">
    <location>
        <begin position="34"/>
        <end position="43"/>
    </location>
</feature>
<dbReference type="InterPro" id="IPR003717">
    <property type="entry name" value="RecO"/>
</dbReference>
<feature type="region of interest" description="Disordered" evidence="8">
    <location>
        <begin position="1"/>
        <end position="103"/>
    </location>
</feature>
<keyword evidence="4 7" id="KW-0233">DNA recombination</keyword>
<dbReference type="HAMAP" id="MF_00201">
    <property type="entry name" value="RecO"/>
    <property type="match status" value="1"/>
</dbReference>
<organism evidence="10 11">
    <name type="scientific">Paraburkholderia sabiae</name>
    <dbReference type="NCBI Taxonomy" id="273251"/>
    <lineage>
        <taxon>Bacteria</taxon>
        <taxon>Pseudomonadati</taxon>
        <taxon>Pseudomonadota</taxon>
        <taxon>Betaproteobacteria</taxon>
        <taxon>Burkholderiales</taxon>
        <taxon>Burkholderiaceae</taxon>
        <taxon>Paraburkholderia</taxon>
    </lineage>
</organism>
<feature type="compositionally biased region" description="Polar residues" evidence="8">
    <location>
        <begin position="1"/>
        <end position="15"/>
    </location>
</feature>
<evidence type="ECO:0000256" key="6">
    <source>
        <dbReference type="ARBA" id="ARBA00033409"/>
    </source>
</evidence>
<proteinExistence type="inferred from homology"/>
<dbReference type="PANTHER" id="PTHR33991:SF1">
    <property type="entry name" value="DNA REPAIR PROTEIN RECO"/>
    <property type="match status" value="1"/>
</dbReference>
<dbReference type="NCBIfam" id="TIGR00613">
    <property type="entry name" value="reco"/>
    <property type="match status" value="1"/>
</dbReference>
<dbReference type="InterPro" id="IPR037278">
    <property type="entry name" value="ARFGAP/RecO"/>
</dbReference>
<evidence type="ECO:0000256" key="8">
    <source>
        <dbReference type="SAM" id="MobiDB-lite"/>
    </source>
</evidence>
<keyword evidence="5 7" id="KW-0234">DNA repair</keyword>
<gene>
    <name evidence="7 10" type="primary">recO</name>
    <name evidence="10" type="ORF">V4C55_22035</name>
</gene>
<comment type="similarity">
    <text evidence="1 7">Belongs to the RecO family.</text>
</comment>
<evidence type="ECO:0000256" key="3">
    <source>
        <dbReference type="ARBA" id="ARBA00022763"/>
    </source>
</evidence>
<evidence type="ECO:0000256" key="5">
    <source>
        <dbReference type="ARBA" id="ARBA00023204"/>
    </source>
</evidence>
<sequence>MGTNDVTSDDATGTRSDAWMTLPHDAESDTDPDDATRAQREQPESFEPPAAVKPVRAARSSKRSTSSRKNDDDFSDDGDRAEAPARKTSARRSPSRVPRAPASEFRISEQPAFVLHSYPYRETSLIIDVLSRDHGRIALVAKGAKRPHSALRGVLQTFQPLSLNWSGKSEMRTLTGAEWVGGMLPLTGDALLCGFYVNELLVKFLAREDPHPQLFHHYVVTLTRLAHDEPPVQVLRSFERVLLRETGYAMALNRTVARKAVVPEGRYVFDPERGVREASDEYPSNWPVISGQTLLDMEQDDYHRTQTVAQSKTLMRFLLNTYLGGTPLATRQILIDLQNL</sequence>
<evidence type="ECO:0000259" key="9">
    <source>
        <dbReference type="Pfam" id="PF11967"/>
    </source>
</evidence>
<comment type="caution">
    <text evidence="10">The sequence shown here is derived from an EMBL/GenBank/DDBJ whole genome shotgun (WGS) entry which is preliminary data.</text>
</comment>
<dbReference type="RefSeq" id="WP_201661103.1">
    <property type="nucleotide sequence ID" value="NZ_CAJHCS010000045.1"/>
</dbReference>
<evidence type="ECO:0000313" key="10">
    <source>
        <dbReference type="EMBL" id="MEM5288411.1"/>
    </source>
</evidence>
<dbReference type="InterPro" id="IPR042242">
    <property type="entry name" value="RecO_C"/>
</dbReference>
<feature type="domain" description="DNA replication/recombination mediator RecO N-terminal" evidence="9">
    <location>
        <begin position="109"/>
        <end position="181"/>
    </location>
</feature>
<dbReference type="Pfam" id="PF02565">
    <property type="entry name" value="RecO_C"/>
    <property type="match status" value="1"/>
</dbReference>
<dbReference type="Pfam" id="PF11967">
    <property type="entry name" value="RecO_N"/>
    <property type="match status" value="1"/>
</dbReference>
<dbReference type="EMBL" id="JAZHGC010000018">
    <property type="protein sequence ID" value="MEM5288411.1"/>
    <property type="molecule type" value="Genomic_DNA"/>
</dbReference>
<dbReference type="Proteomes" id="UP001494588">
    <property type="component" value="Unassembled WGS sequence"/>
</dbReference>
<keyword evidence="3 7" id="KW-0227">DNA damage</keyword>
<accession>A0ABU9QG69</accession>
<feature type="compositionally biased region" description="Basic and acidic residues" evidence="8">
    <location>
        <begin position="68"/>
        <end position="85"/>
    </location>
</feature>
<dbReference type="SUPFAM" id="SSF50249">
    <property type="entry name" value="Nucleic acid-binding proteins"/>
    <property type="match status" value="1"/>
</dbReference>
<dbReference type="InterPro" id="IPR022572">
    <property type="entry name" value="DNA_rep/recomb_RecO_N"/>
</dbReference>
<dbReference type="Gene3D" id="1.20.1440.120">
    <property type="entry name" value="Recombination protein O, C-terminal domain"/>
    <property type="match status" value="1"/>
</dbReference>
<reference evidence="10 11" key="1">
    <citation type="submission" date="2024-01" db="EMBL/GenBank/DDBJ databases">
        <title>The diversity of rhizobia nodulating Mimosa spp. in eleven states of Brazil covering several biomes is determined by host plant, location, and edaphic factors.</title>
        <authorList>
            <person name="Rouws L."/>
            <person name="Barauna A."/>
            <person name="Beukes C."/>
            <person name="De Faria S.M."/>
            <person name="Gross E."/>
            <person name="Dos Reis Junior F.B."/>
            <person name="Simon M."/>
            <person name="Maluk M."/>
            <person name="Odee D.W."/>
            <person name="Kenicer G."/>
            <person name="Young J.P.W."/>
            <person name="Reis V.M."/>
            <person name="Zilli J."/>
            <person name="James E.K."/>
        </authorList>
    </citation>
    <scope>NUCLEOTIDE SEQUENCE [LARGE SCALE GENOMIC DNA]</scope>
    <source>
        <strain evidence="10 11">JPY77</strain>
    </source>
</reference>
<evidence type="ECO:0000256" key="4">
    <source>
        <dbReference type="ARBA" id="ARBA00023172"/>
    </source>
</evidence>
<dbReference type="SUPFAM" id="SSF57863">
    <property type="entry name" value="ArfGap/RecO-like zinc finger"/>
    <property type="match status" value="1"/>
</dbReference>
<dbReference type="PANTHER" id="PTHR33991">
    <property type="entry name" value="DNA REPAIR PROTEIN RECO"/>
    <property type="match status" value="1"/>
</dbReference>
<evidence type="ECO:0000256" key="2">
    <source>
        <dbReference type="ARBA" id="ARBA00021310"/>
    </source>
</evidence>
<keyword evidence="11" id="KW-1185">Reference proteome</keyword>
<dbReference type="Gene3D" id="2.40.50.140">
    <property type="entry name" value="Nucleic acid-binding proteins"/>
    <property type="match status" value="1"/>
</dbReference>
<protein>
    <recommendedName>
        <fullName evidence="2 7">DNA repair protein RecO</fullName>
    </recommendedName>
    <alternativeName>
        <fullName evidence="6 7">Recombination protein O</fullName>
    </alternativeName>
</protein>
<evidence type="ECO:0000313" key="11">
    <source>
        <dbReference type="Proteomes" id="UP001494588"/>
    </source>
</evidence>
<dbReference type="InterPro" id="IPR012340">
    <property type="entry name" value="NA-bd_OB-fold"/>
</dbReference>